<dbReference type="InterPro" id="IPR052710">
    <property type="entry name" value="CAAX_protease"/>
</dbReference>
<keyword evidence="4" id="KW-1185">Reference proteome</keyword>
<proteinExistence type="predicted"/>
<dbReference type="PANTHER" id="PTHR36435">
    <property type="entry name" value="SLR1288 PROTEIN"/>
    <property type="match status" value="1"/>
</dbReference>
<dbReference type="Pfam" id="PF02517">
    <property type="entry name" value="Rce1-like"/>
    <property type="match status" value="1"/>
</dbReference>
<dbReference type="GO" id="GO:0080120">
    <property type="term" value="P:CAAX-box protein maturation"/>
    <property type="evidence" value="ECO:0007669"/>
    <property type="project" value="UniProtKB-ARBA"/>
</dbReference>
<feature type="transmembrane region" description="Helical" evidence="1">
    <location>
        <begin position="130"/>
        <end position="150"/>
    </location>
</feature>
<gene>
    <name evidence="3" type="ORF">A4W93_19015</name>
</gene>
<feature type="transmembrane region" description="Helical" evidence="1">
    <location>
        <begin position="82"/>
        <end position="110"/>
    </location>
</feature>
<keyword evidence="1" id="KW-0812">Transmembrane</keyword>
<evidence type="ECO:0000256" key="1">
    <source>
        <dbReference type="SAM" id="Phobius"/>
    </source>
</evidence>
<feature type="transmembrane region" description="Helical" evidence="1">
    <location>
        <begin position="206"/>
        <end position="225"/>
    </location>
</feature>
<dbReference type="AlphaFoldDB" id="A0A1W6LC91"/>
<dbReference type="STRING" id="946333.A4W93_19015"/>
<dbReference type="PANTHER" id="PTHR36435:SF1">
    <property type="entry name" value="CAAX AMINO TERMINAL PROTEASE FAMILY PROTEIN"/>
    <property type="match status" value="1"/>
</dbReference>
<feature type="transmembrane region" description="Helical" evidence="1">
    <location>
        <begin position="237"/>
        <end position="257"/>
    </location>
</feature>
<accession>A0A1W6LC91</accession>
<dbReference type="EMBL" id="CP015118">
    <property type="protein sequence ID" value="ARN21817.1"/>
    <property type="molecule type" value="Genomic_DNA"/>
</dbReference>
<keyword evidence="1" id="KW-0472">Membrane</keyword>
<organism evidence="3 4">
    <name type="scientific">Piscinibacter gummiphilus</name>
    <dbReference type="NCBI Taxonomy" id="946333"/>
    <lineage>
        <taxon>Bacteria</taxon>
        <taxon>Pseudomonadati</taxon>
        <taxon>Pseudomonadota</taxon>
        <taxon>Betaproteobacteria</taxon>
        <taxon>Burkholderiales</taxon>
        <taxon>Sphaerotilaceae</taxon>
        <taxon>Piscinibacter</taxon>
    </lineage>
</organism>
<keyword evidence="1" id="KW-1133">Transmembrane helix</keyword>
<dbReference type="Proteomes" id="UP000193427">
    <property type="component" value="Chromosome"/>
</dbReference>
<protein>
    <recommendedName>
        <fullName evidence="2">CAAX prenyl protease 2/Lysostaphin resistance protein A-like domain-containing protein</fullName>
    </recommendedName>
</protein>
<feature type="transmembrane region" description="Helical" evidence="1">
    <location>
        <begin position="46"/>
        <end position="70"/>
    </location>
</feature>
<evidence type="ECO:0000313" key="4">
    <source>
        <dbReference type="Proteomes" id="UP000193427"/>
    </source>
</evidence>
<name>A0A1W6LC91_9BURK</name>
<reference evidence="3 4" key="1">
    <citation type="submission" date="2016-04" db="EMBL/GenBank/DDBJ databases">
        <title>Complete genome sequence of natural rubber-degrading, novel Gram-negative bacterium, Rhizobacter gummiphilus strain NS21.</title>
        <authorList>
            <person name="Tabata M."/>
            <person name="Kasai D."/>
            <person name="Fukuda M."/>
        </authorList>
    </citation>
    <scope>NUCLEOTIDE SEQUENCE [LARGE SCALE GENOMIC DNA]</scope>
    <source>
        <strain evidence="3 4">NS21</strain>
    </source>
</reference>
<dbReference type="KEGG" id="rgu:A4W93_19015"/>
<feature type="transmembrane region" description="Helical" evidence="1">
    <location>
        <begin position="183"/>
        <end position="199"/>
    </location>
</feature>
<sequence length="271" mass="28750">MPSTKGPFPSASQAALLLLAGFLFQYLVSALLHDVRQLSGLTSAQSGTMTMLLSNGLLIAAVVHVLGLGYRDILHPSTTSPAATFVFLVPPVLLLLPLVLLLDIVVVGAIEAVFPVSSWEQQAFNGMAESTLPAVVAACILAPVLEEMLFRGILLRAFLERYPRGLAIGYSALYFGAAHLNLYQFVLAFLAGLLLGWLYERSRSLLPCMALHGALNVSVSVWGSLGKGSFASDDPFAVPASVWFAAAAAAAVGTWVLRRLLGRRSGVRDAA</sequence>
<evidence type="ECO:0000313" key="3">
    <source>
        <dbReference type="EMBL" id="ARN21817.1"/>
    </source>
</evidence>
<feature type="domain" description="CAAX prenyl protease 2/Lysostaphin resistance protein A-like" evidence="2">
    <location>
        <begin position="131"/>
        <end position="217"/>
    </location>
</feature>
<dbReference type="InterPro" id="IPR003675">
    <property type="entry name" value="Rce1/LyrA-like_dom"/>
</dbReference>
<evidence type="ECO:0000259" key="2">
    <source>
        <dbReference type="Pfam" id="PF02517"/>
    </source>
</evidence>
<dbReference type="GO" id="GO:0004175">
    <property type="term" value="F:endopeptidase activity"/>
    <property type="evidence" value="ECO:0007669"/>
    <property type="project" value="UniProtKB-ARBA"/>
</dbReference>